<evidence type="ECO:0000256" key="2">
    <source>
        <dbReference type="ARBA" id="ARBA00022840"/>
    </source>
</evidence>
<feature type="non-terminal residue" evidence="4">
    <location>
        <position position="1"/>
    </location>
</feature>
<dbReference type="GO" id="GO:0005524">
    <property type="term" value="F:ATP binding"/>
    <property type="evidence" value="ECO:0007669"/>
    <property type="project" value="UniProtKB-KW"/>
</dbReference>
<dbReference type="Gene3D" id="3.40.50.12780">
    <property type="entry name" value="N-terminal domain of ligase-like"/>
    <property type="match status" value="1"/>
</dbReference>
<dbReference type="SUPFAM" id="SSF56801">
    <property type="entry name" value="Acetyl-CoA synthetase-like"/>
    <property type="match status" value="1"/>
</dbReference>
<dbReference type="GO" id="GO:0016020">
    <property type="term" value="C:membrane"/>
    <property type="evidence" value="ECO:0007669"/>
    <property type="project" value="TreeGrafter"/>
</dbReference>
<sequence length="749" mass="84099">VKNLSYEGSVYLPHEADQEADLKLTAAQNMMFAFKKYEKSHFMAYRAGLTTNAKKLTDTFTKITYGESTAYVRQIIELLQSLNFKKGDRVTIYAKNSPMWLLTDVAVQFLQGVSAPIYDTLGIDNIKHCINLVESKFIFVGQEYLSNILGSLEELKTVEHVICYDKYDVEQTKQESHKIIAQYSENGVIIDDTASLYSFKSHVSEEKQNVNESKEENYKFDFTNVDQLITTGTFKNLSLQSIVPKDELEVEIDFLEKLLSTQTHDVTEISTIIYTSGTSNRPKGVLLNHVNVNAGMKNCGRQMVPYHLSLKGEQSCTLSYLPLAHVFEHALETGVMRRGHLIYYSAGNIKYLTQDFQLAKPNYIIGVPRVYNKIYQAVMAKLRGSSAIKRKIFSSVYNIKKLYLKWFRSKSLNRRVPLLDVIFKQIQQGLGGNVEYILSGSAALSNNVREFFEVCSGARVYSGWGMSETSSAGSYTPVGQTYNDASQLGFMSYDTLARVKDCSDQCEFQVSRDQVGELQIKGVCVAQGYVGAKYGEVIPIVDKDGWFSTGDLVRRNQDGSVSFIRRVAQVVKLQHGEFVDLEQIEAALESDPLVLIAFVHAEADKSAPVAFVSVDSTVLAAKLGQEVVDKFKNNDPEVIKQVKAYLVKSGDQSVRAKGLKGFNVPRAYNVQLDVDWSQNKNFYTASSKKRHQMFINGHKSEISALWEELAQNENKTGDQAQKGPEKKFNAKIVAGVAILAMVAYFVMRK</sequence>
<keyword evidence="2" id="KW-0067">ATP-binding</keyword>
<reference evidence="4" key="1">
    <citation type="submission" date="2015-07" db="EMBL/GenBank/DDBJ databases">
        <title>Adaptation to a free-living lifestyle via gene acquisitions in the diplomonad Trepomonas sp. PC1.</title>
        <authorList>
            <person name="Xu F."/>
            <person name="Jerlstrom-Hultqvist J."/>
            <person name="Kolisko M."/>
            <person name="Simpson A.G.B."/>
            <person name="Roger A.J."/>
            <person name="Svard S.G."/>
            <person name="Andersson J.O."/>
        </authorList>
    </citation>
    <scope>NUCLEOTIDE SEQUENCE</scope>
    <source>
        <strain evidence="4">PC1</strain>
    </source>
</reference>
<dbReference type="InterPro" id="IPR000873">
    <property type="entry name" value="AMP-dep_synth/lig_dom"/>
</dbReference>
<dbReference type="InterPro" id="IPR042099">
    <property type="entry name" value="ANL_N_sf"/>
</dbReference>
<dbReference type="PANTHER" id="PTHR43272:SF33">
    <property type="entry name" value="AMP-BINDING DOMAIN-CONTAINING PROTEIN-RELATED"/>
    <property type="match status" value="1"/>
</dbReference>
<dbReference type="EMBL" id="GDID01001329">
    <property type="protein sequence ID" value="JAP95277.1"/>
    <property type="molecule type" value="Transcribed_RNA"/>
</dbReference>
<dbReference type="GO" id="GO:0004467">
    <property type="term" value="F:long-chain fatty acid-CoA ligase activity"/>
    <property type="evidence" value="ECO:0007669"/>
    <property type="project" value="TreeGrafter"/>
</dbReference>
<protein>
    <submittedName>
        <fullName evidence="4">Long chain fatty acid CoA ligase</fullName>
    </submittedName>
</protein>
<name>A0A146KFN4_9EUKA</name>
<accession>A0A146KFN4</accession>
<proteinExistence type="predicted"/>
<keyword evidence="4" id="KW-0436">Ligase</keyword>
<evidence type="ECO:0000256" key="1">
    <source>
        <dbReference type="ARBA" id="ARBA00022741"/>
    </source>
</evidence>
<gene>
    <name evidence="4" type="ORF">TPC1_11786</name>
</gene>
<evidence type="ECO:0000259" key="3">
    <source>
        <dbReference type="Pfam" id="PF00501"/>
    </source>
</evidence>
<keyword evidence="1" id="KW-0547">Nucleotide-binding</keyword>
<dbReference type="Pfam" id="PF00501">
    <property type="entry name" value="AMP-binding"/>
    <property type="match status" value="1"/>
</dbReference>
<dbReference type="GO" id="GO:0005783">
    <property type="term" value="C:endoplasmic reticulum"/>
    <property type="evidence" value="ECO:0007669"/>
    <property type="project" value="TreeGrafter"/>
</dbReference>
<dbReference type="AlphaFoldDB" id="A0A146KFN4"/>
<dbReference type="PANTHER" id="PTHR43272">
    <property type="entry name" value="LONG-CHAIN-FATTY-ACID--COA LIGASE"/>
    <property type="match status" value="1"/>
</dbReference>
<organism evidence="4">
    <name type="scientific">Trepomonas sp. PC1</name>
    <dbReference type="NCBI Taxonomy" id="1076344"/>
    <lineage>
        <taxon>Eukaryota</taxon>
        <taxon>Metamonada</taxon>
        <taxon>Diplomonadida</taxon>
        <taxon>Hexamitidae</taxon>
        <taxon>Hexamitinae</taxon>
        <taxon>Trepomonas</taxon>
    </lineage>
</organism>
<evidence type="ECO:0000313" key="4">
    <source>
        <dbReference type="EMBL" id="JAP95277.1"/>
    </source>
</evidence>
<feature type="domain" description="AMP-dependent synthetase/ligase" evidence="3">
    <location>
        <begin position="52"/>
        <end position="529"/>
    </location>
</feature>